<name>A0A7V3E7S5_9BACT</name>
<dbReference type="GO" id="GO:0016020">
    <property type="term" value="C:membrane"/>
    <property type="evidence" value="ECO:0007669"/>
    <property type="project" value="InterPro"/>
</dbReference>
<dbReference type="SUPFAM" id="SSF111369">
    <property type="entry name" value="HlyD-like secretion proteins"/>
    <property type="match status" value="1"/>
</dbReference>
<dbReference type="InterPro" id="IPR058792">
    <property type="entry name" value="Beta-barrel_RND_2"/>
</dbReference>
<feature type="domain" description="YknX-like C-terminal permuted SH3-like" evidence="8">
    <location>
        <begin position="322"/>
        <end position="379"/>
    </location>
</feature>
<dbReference type="Gene3D" id="2.40.30.170">
    <property type="match status" value="1"/>
</dbReference>
<gene>
    <name evidence="9" type="ORF">ENS31_08345</name>
</gene>
<evidence type="ECO:0000256" key="3">
    <source>
        <dbReference type="ARBA" id="ARBA00022833"/>
    </source>
</evidence>
<sequence length="395" mass="43898">MLIKKLRTEFIAAIIFVAVIFVGCGDNKTENTESEMKEKESHEVSEVVLSSEARSKIDLAFDEVKEGTISGMLKAPAKVITNQDYEAQVSSLVQGRVLEVYVKEGDYVKEGQILMHVEGLEIGEIIADYLQTKAMLDFTKAAYERQQTLLEQNVGSQKSFLESKAEYEKALAEYNAEDKRIHSIGLEHSDIETSKDSEHIAGVLPIKAPIGGIIVERNVVIGQLVEANTTAFKIMNISNLWAEGQIYEKDLTKVTGKPKVEFTTPAYPNEKFKGDVILIGQTIDEHSRTIKVRASLQNTNGKLKPNMFGELFIPISSNTKGIIVPTDAIVKEGNESYVFVVENDSTFSRRNVETGIEFAGMREVVSGIKKGEKIVTKGVFFLKSELLKETFGEEE</sequence>
<organism evidence="9">
    <name type="scientific">Ignavibacterium album</name>
    <dbReference type="NCBI Taxonomy" id="591197"/>
    <lineage>
        <taxon>Bacteria</taxon>
        <taxon>Pseudomonadati</taxon>
        <taxon>Ignavibacteriota</taxon>
        <taxon>Ignavibacteria</taxon>
        <taxon>Ignavibacteriales</taxon>
        <taxon>Ignavibacteriaceae</taxon>
        <taxon>Ignavibacterium</taxon>
    </lineage>
</organism>
<evidence type="ECO:0000259" key="8">
    <source>
        <dbReference type="Pfam" id="PF25989"/>
    </source>
</evidence>
<dbReference type="GO" id="GO:0030313">
    <property type="term" value="C:cell envelope"/>
    <property type="evidence" value="ECO:0007669"/>
    <property type="project" value="TreeGrafter"/>
</dbReference>
<comment type="function">
    <text evidence="5">CzcA and CzcB together would act in zinc efflux nearly as effectively as the complete czc efflux system (CzcABC). The CzcB protein is thought to funnel zinc cations to the CzcA transport protein.</text>
</comment>
<dbReference type="Pfam" id="PF25989">
    <property type="entry name" value="YknX_C"/>
    <property type="match status" value="1"/>
</dbReference>
<evidence type="ECO:0000259" key="7">
    <source>
        <dbReference type="Pfam" id="PF25973"/>
    </source>
</evidence>
<comment type="similarity">
    <text evidence="1">Belongs to the membrane fusion protein (MFP) (TC 8.A.1) family.</text>
</comment>
<dbReference type="Pfam" id="PF25954">
    <property type="entry name" value="Beta-barrel_RND_2"/>
    <property type="match status" value="1"/>
</dbReference>
<dbReference type="GO" id="GO:0046686">
    <property type="term" value="P:response to cadmium ion"/>
    <property type="evidence" value="ECO:0007669"/>
    <property type="project" value="UniProtKB-KW"/>
</dbReference>
<feature type="domain" description="CzcB-like barrel-sandwich hybrid" evidence="7">
    <location>
        <begin position="87"/>
        <end position="235"/>
    </location>
</feature>
<dbReference type="PROSITE" id="PS51257">
    <property type="entry name" value="PROKAR_LIPOPROTEIN"/>
    <property type="match status" value="1"/>
</dbReference>
<evidence type="ECO:0000256" key="2">
    <source>
        <dbReference type="ARBA" id="ARBA00022448"/>
    </source>
</evidence>
<dbReference type="FunFam" id="2.40.30.170:FF:000010">
    <property type="entry name" value="Efflux RND transporter periplasmic adaptor subunit"/>
    <property type="match status" value="1"/>
</dbReference>
<dbReference type="InterPro" id="IPR058637">
    <property type="entry name" value="YknX-like_C"/>
</dbReference>
<dbReference type="Gene3D" id="1.10.287.470">
    <property type="entry name" value="Helix hairpin bin"/>
    <property type="match status" value="1"/>
</dbReference>
<dbReference type="GO" id="GO:0015679">
    <property type="term" value="P:plasma membrane copper ion transport"/>
    <property type="evidence" value="ECO:0007669"/>
    <property type="project" value="TreeGrafter"/>
</dbReference>
<dbReference type="InterPro" id="IPR051909">
    <property type="entry name" value="MFP_Cation_Efflux"/>
</dbReference>
<reference evidence="9" key="1">
    <citation type="journal article" date="2020" name="mSystems">
        <title>Genome- and Community-Level Interaction Insights into Carbon Utilization and Element Cycling Functions of Hydrothermarchaeota in Hydrothermal Sediment.</title>
        <authorList>
            <person name="Zhou Z."/>
            <person name="Liu Y."/>
            <person name="Xu W."/>
            <person name="Pan J."/>
            <person name="Luo Z.H."/>
            <person name="Li M."/>
        </authorList>
    </citation>
    <scope>NUCLEOTIDE SEQUENCE [LARGE SCALE GENOMIC DNA]</scope>
    <source>
        <strain evidence="9">SpSt-479</strain>
    </source>
</reference>
<evidence type="ECO:0000256" key="1">
    <source>
        <dbReference type="ARBA" id="ARBA00009477"/>
    </source>
</evidence>
<feature type="domain" description="CusB-like beta-barrel" evidence="6">
    <location>
        <begin position="240"/>
        <end position="310"/>
    </location>
</feature>
<evidence type="ECO:0000256" key="5">
    <source>
        <dbReference type="ARBA" id="ARBA00058766"/>
    </source>
</evidence>
<dbReference type="FunFam" id="2.40.420.20:FF:000006">
    <property type="entry name" value="RND family efflux transporter MFP subunit"/>
    <property type="match status" value="1"/>
</dbReference>
<dbReference type="GO" id="GO:0022857">
    <property type="term" value="F:transmembrane transporter activity"/>
    <property type="evidence" value="ECO:0007669"/>
    <property type="project" value="InterPro"/>
</dbReference>
<dbReference type="InterPro" id="IPR058647">
    <property type="entry name" value="BSH_CzcB-like"/>
</dbReference>
<evidence type="ECO:0000313" key="9">
    <source>
        <dbReference type="EMBL" id="HFI91519.1"/>
    </source>
</evidence>
<dbReference type="GO" id="GO:0060003">
    <property type="term" value="P:copper ion export"/>
    <property type="evidence" value="ECO:0007669"/>
    <property type="project" value="TreeGrafter"/>
</dbReference>
<keyword evidence="2" id="KW-0813">Transport</keyword>
<dbReference type="PANTHER" id="PTHR30097">
    <property type="entry name" value="CATION EFFLUX SYSTEM PROTEIN CUSB"/>
    <property type="match status" value="1"/>
</dbReference>
<evidence type="ECO:0000256" key="4">
    <source>
        <dbReference type="ARBA" id="ARBA00043263"/>
    </source>
</evidence>
<dbReference type="Pfam" id="PF25973">
    <property type="entry name" value="BSH_CzcB"/>
    <property type="match status" value="1"/>
</dbReference>
<dbReference type="PANTHER" id="PTHR30097:SF4">
    <property type="entry name" value="SLR6042 PROTEIN"/>
    <property type="match status" value="1"/>
</dbReference>
<dbReference type="NCBIfam" id="TIGR01730">
    <property type="entry name" value="RND_mfp"/>
    <property type="match status" value="1"/>
</dbReference>
<proteinExistence type="inferred from homology"/>
<keyword evidence="3" id="KW-0862">Zinc</keyword>
<evidence type="ECO:0000259" key="6">
    <source>
        <dbReference type="Pfam" id="PF25954"/>
    </source>
</evidence>
<dbReference type="Gene3D" id="2.40.420.20">
    <property type="match status" value="1"/>
</dbReference>
<keyword evidence="4" id="KW-0105">Cadmium resistance</keyword>
<dbReference type="Gene3D" id="2.40.50.100">
    <property type="match status" value="1"/>
</dbReference>
<dbReference type="AlphaFoldDB" id="A0A7V3E7S5"/>
<comment type="caution">
    <text evidence="9">The sequence shown here is derived from an EMBL/GenBank/DDBJ whole genome shotgun (WGS) entry which is preliminary data.</text>
</comment>
<accession>A0A7V3E7S5</accession>
<protein>
    <submittedName>
        <fullName evidence="9">Efflux RND transporter periplasmic adaptor subunit</fullName>
    </submittedName>
</protein>
<dbReference type="InterPro" id="IPR006143">
    <property type="entry name" value="RND_pump_MFP"/>
</dbReference>
<dbReference type="EMBL" id="DSUJ01000008">
    <property type="protein sequence ID" value="HFI91519.1"/>
    <property type="molecule type" value="Genomic_DNA"/>
</dbReference>